<dbReference type="CDD" id="cd03425">
    <property type="entry name" value="NUDIX_MutT_NudA_like"/>
    <property type="match status" value="1"/>
</dbReference>
<dbReference type="EC" id="3.6.1.55" evidence="12"/>
<keyword evidence="7 18" id="KW-0378">Hydrolase</keyword>
<evidence type="ECO:0000256" key="11">
    <source>
        <dbReference type="ARBA" id="ARBA00036904"/>
    </source>
</evidence>
<evidence type="ECO:0000256" key="5">
    <source>
        <dbReference type="ARBA" id="ARBA00022723"/>
    </source>
</evidence>
<name>A0A5C7SBQ9_THASP</name>
<dbReference type="PANTHER" id="PTHR47707">
    <property type="entry name" value="8-OXO-DGTP DIPHOSPHATASE"/>
    <property type="match status" value="1"/>
</dbReference>
<dbReference type="GO" id="GO:0035539">
    <property type="term" value="F:8-oxo-7,8-dihydrodeoxyguanosine triphosphate pyrophosphatase activity"/>
    <property type="evidence" value="ECO:0007669"/>
    <property type="project" value="UniProtKB-EC"/>
</dbReference>
<evidence type="ECO:0000256" key="13">
    <source>
        <dbReference type="ARBA" id="ARBA00040794"/>
    </source>
</evidence>
<comment type="catalytic activity">
    <reaction evidence="10">
        <text>8-oxo-dGTP + H2O = 8-oxo-dGMP + diphosphate + H(+)</text>
        <dbReference type="Rhea" id="RHEA:31575"/>
        <dbReference type="ChEBI" id="CHEBI:15377"/>
        <dbReference type="ChEBI" id="CHEBI:15378"/>
        <dbReference type="ChEBI" id="CHEBI:33019"/>
        <dbReference type="ChEBI" id="CHEBI:63224"/>
        <dbReference type="ChEBI" id="CHEBI:77896"/>
        <dbReference type="EC" id="3.6.1.55"/>
    </reaction>
</comment>
<dbReference type="GO" id="GO:0044715">
    <property type="term" value="F:8-oxo-dGDP phosphatase activity"/>
    <property type="evidence" value="ECO:0007669"/>
    <property type="project" value="TreeGrafter"/>
</dbReference>
<dbReference type="Gene3D" id="3.20.20.70">
    <property type="entry name" value="Aldolase class I"/>
    <property type="match status" value="1"/>
</dbReference>
<dbReference type="PRINTS" id="PR00502">
    <property type="entry name" value="NUDIXFAMILY"/>
</dbReference>
<evidence type="ECO:0000256" key="14">
    <source>
        <dbReference type="ARBA" id="ARBA00041592"/>
    </source>
</evidence>
<dbReference type="Proteomes" id="UP000321192">
    <property type="component" value="Unassembled WGS sequence"/>
</dbReference>
<evidence type="ECO:0000256" key="9">
    <source>
        <dbReference type="ARBA" id="ARBA00023204"/>
    </source>
</evidence>
<dbReference type="Gene3D" id="3.90.79.10">
    <property type="entry name" value="Nucleoside Triphosphate Pyrophosphohydrolase"/>
    <property type="match status" value="1"/>
</dbReference>
<dbReference type="NCBIfam" id="NF006530">
    <property type="entry name" value="PRK08999.1"/>
    <property type="match status" value="1"/>
</dbReference>
<dbReference type="InterPro" id="IPR020084">
    <property type="entry name" value="NUDIX_hydrolase_CS"/>
</dbReference>
<keyword evidence="6" id="KW-0227">DNA damage</keyword>
<dbReference type="EMBL" id="SSFD01000326">
    <property type="protein sequence ID" value="TXH80011.1"/>
    <property type="molecule type" value="Genomic_DNA"/>
</dbReference>
<keyword evidence="3" id="KW-0515">Mutator protein</keyword>
<dbReference type="InterPro" id="IPR029119">
    <property type="entry name" value="MutY_C"/>
</dbReference>
<gene>
    <name evidence="18" type="ORF">E6Q80_19340</name>
</gene>
<dbReference type="InterPro" id="IPR022998">
    <property type="entry name" value="ThiamineP_synth_TenI"/>
</dbReference>
<dbReference type="InterPro" id="IPR020476">
    <property type="entry name" value="Nudix_hydrolase"/>
</dbReference>
<evidence type="ECO:0000256" key="8">
    <source>
        <dbReference type="ARBA" id="ARBA00022842"/>
    </source>
</evidence>
<evidence type="ECO:0000256" key="6">
    <source>
        <dbReference type="ARBA" id="ARBA00022763"/>
    </source>
</evidence>
<dbReference type="Pfam" id="PF14815">
    <property type="entry name" value="NUDIX_4"/>
    <property type="match status" value="1"/>
</dbReference>
<comment type="cofactor">
    <cofactor evidence="1">
        <name>Mg(2+)</name>
        <dbReference type="ChEBI" id="CHEBI:18420"/>
    </cofactor>
</comment>
<accession>A0A5C7SBQ9</accession>
<dbReference type="PROSITE" id="PS00893">
    <property type="entry name" value="NUDIX_BOX"/>
    <property type="match status" value="1"/>
</dbReference>
<comment type="catalytic activity">
    <reaction evidence="11">
        <text>8-oxo-GTP + H2O = 8-oxo-GMP + diphosphate + H(+)</text>
        <dbReference type="Rhea" id="RHEA:67616"/>
        <dbReference type="ChEBI" id="CHEBI:15377"/>
        <dbReference type="ChEBI" id="CHEBI:15378"/>
        <dbReference type="ChEBI" id="CHEBI:33019"/>
        <dbReference type="ChEBI" id="CHEBI:143553"/>
        <dbReference type="ChEBI" id="CHEBI:145694"/>
    </reaction>
</comment>
<dbReference type="InterPro" id="IPR000086">
    <property type="entry name" value="NUDIX_hydrolase_dom"/>
</dbReference>
<evidence type="ECO:0000313" key="18">
    <source>
        <dbReference type="EMBL" id="TXH80011.1"/>
    </source>
</evidence>
<dbReference type="SUPFAM" id="SSF55811">
    <property type="entry name" value="Nudix"/>
    <property type="match status" value="1"/>
</dbReference>
<comment type="similarity">
    <text evidence="2">Belongs to the Nudix hydrolase family.</text>
</comment>
<feature type="domain" description="Nudix hydrolase" evidence="17">
    <location>
        <begin position="4"/>
        <end position="132"/>
    </location>
</feature>
<dbReference type="InterPro" id="IPR036206">
    <property type="entry name" value="ThiamineP_synth_sf"/>
</dbReference>
<dbReference type="GO" id="GO:0044716">
    <property type="term" value="F:8-oxo-GDP phosphatase activity"/>
    <property type="evidence" value="ECO:0007669"/>
    <property type="project" value="TreeGrafter"/>
</dbReference>
<dbReference type="PROSITE" id="PS51462">
    <property type="entry name" value="NUDIX"/>
    <property type="match status" value="1"/>
</dbReference>
<evidence type="ECO:0000256" key="7">
    <source>
        <dbReference type="ARBA" id="ARBA00022801"/>
    </source>
</evidence>
<reference evidence="18 19" key="1">
    <citation type="submission" date="2018-09" db="EMBL/GenBank/DDBJ databases">
        <title>Metagenome Assembled Genomes from an Advanced Water Purification Facility.</title>
        <authorList>
            <person name="Stamps B.W."/>
            <person name="Spear J.R."/>
        </authorList>
    </citation>
    <scope>NUCLEOTIDE SEQUENCE [LARGE SCALE GENOMIC DNA]</scope>
    <source>
        <strain evidence="18">Bin_27_1</strain>
    </source>
</reference>
<evidence type="ECO:0000256" key="15">
    <source>
        <dbReference type="ARBA" id="ARBA00041979"/>
    </source>
</evidence>
<dbReference type="GO" id="GO:0009228">
    <property type="term" value="P:thiamine biosynthetic process"/>
    <property type="evidence" value="ECO:0007669"/>
    <property type="project" value="UniProtKB-KW"/>
</dbReference>
<dbReference type="GO" id="GO:0006281">
    <property type="term" value="P:DNA repair"/>
    <property type="evidence" value="ECO:0007669"/>
    <property type="project" value="UniProtKB-KW"/>
</dbReference>
<evidence type="ECO:0000313" key="19">
    <source>
        <dbReference type="Proteomes" id="UP000321192"/>
    </source>
</evidence>
<protein>
    <recommendedName>
        <fullName evidence="13">8-oxo-dGTP diphosphatase</fullName>
        <ecNumber evidence="12">3.6.1.55</ecNumber>
    </recommendedName>
    <alternativeName>
        <fullName evidence="16">7,8-dihydro-8-oxoguanine-triphosphatase</fullName>
    </alternativeName>
    <alternativeName>
        <fullName evidence="15">Mutator protein MutT</fullName>
    </alternativeName>
    <alternativeName>
        <fullName evidence="14">dGTP pyrophosphohydrolase</fullName>
    </alternativeName>
</protein>
<dbReference type="SUPFAM" id="SSF51391">
    <property type="entry name" value="Thiamin phosphate synthase"/>
    <property type="match status" value="1"/>
</dbReference>
<sequence length="316" mass="34350">MTRKRVEVAAGVLLREDGCYLLGQRAPDAVYAGYWEFPGGKVEPGESPAQALVRELDEELGIRVTRLRPWLCREHLYEHAHVRLHFQEVAAWEGELADRVHSALAWVRPEGPAREPMLPANGPILKALRLPRTMGITQAAEIGVEVQLDALERALAGGLRLVQVREATLPDAAREAFARAALARVRAHGGLLVVNEDEVLARRIGADGVHLPARRLMAVQARPDFPWVGASCHDRTELERAAALELDYALLGPVQPTLTHPGQAGMGWEGFASTAAGLPLPVFALGGLAADDMERARDAGAHGIAAIRAIWRPVRD</sequence>
<evidence type="ECO:0000256" key="10">
    <source>
        <dbReference type="ARBA" id="ARBA00035861"/>
    </source>
</evidence>
<keyword evidence="9" id="KW-0234">DNA repair</keyword>
<proteinExistence type="inferred from homology"/>
<evidence type="ECO:0000256" key="4">
    <source>
        <dbReference type="ARBA" id="ARBA00022705"/>
    </source>
</evidence>
<dbReference type="GO" id="GO:0006260">
    <property type="term" value="P:DNA replication"/>
    <property type="evidence" value="ECO:0007669"/>
    <property type="project" value="UniProtKB-KW"/>
</dbReference>
<evidence type="ECO:0000259" key="17">
    <source>
        <dbReference type="PROSITE" id="PS51462"/>
    </source>
</evidence>
<dbReference type="GO" id="GO:0046872">
    <property type="term" value="F:metal ion binding"/>
    <property type="evidence" value="ECO:0007669"/>
    <property type="project" value="UniProtKB-KW"/>
</dbReference>
<dbReference type="GO" id="GO:0008413">
    <property type="term" value="F:8-oxo-7,8-dihydroguanosine triphosphate pyrophosphatase activity"/>
    <property type="evidence" value="ECO:0007669"/>
    <property type="project" value="TreeGrafter"/>
</dbReference>
<keyword evidence="8" id="KW-0460">Magnesium</keyword>
<dbReference type="InterPro" id="IPR013785">
    <property type="entry name" value="Aldolase_TIM"/>
</dbReference>
<evidence type="ECO:0000256" key="1">
    <source>
        <dbReference type="ARBA" id="ARBA00001946"/>
    </source>
</evidence>
<organism evidence="18 19">
    <name type="scientific">Thauera aminoaromatica</name>
    <dbReference type="NCBI Taxonomy" id="164330"/>
    <lineage>
        <taxon>Bacteria</taxon>
        <taxon>Pseudomonadati</taxon>
        <taxon>Pseudomonadota</taxon>
        <taxon>Betaproteobacteria</taxon>
        <taxon>Rhodocyclales</taxon>
        <taxon>Zoogloeaceae</taxon>
        <taxon>Thauera</taxon>
    </lineage>
</organism>
<dbReference type="RefSeq" id="WP_276661397.1">
    <property type="nucleotide sequence ID" value="NZ_SSFD01000326.1"/>
</dbReference>
<dbReference type="InterPro" id="IPR015797">
    <property type="entry name" value="NUDIX_hydrolase-like_dom_sf"/>
</dbReference>
<evidence type="ECO:0000256" key="2">
    <source>
        <dbReference type="ARBA" id="ARBA00005582"/>
    </source>
</evidence>
<dbReference type="CDD" id="cd00564">
    <property type="entry name" value="TMP_TenI"/>
    <property type="match status" value="1"/>
</dbReference>
<evidence type="ECO:0000256" key="3">
    <source>
        <dbReference type="ARBA" id="ARBA00022457"/>
    </source>
</evidence>
<evidence type="ECO:0000256" key="12">
    <source>
        <dbReference type="ARBA" id="ARBA00038905"/>
    </source>
</evidence>
<keyword evidence="5" id="KW-0479">Metal-binding</keyword>
<dbReference type="Pfam" id="PF02581">
    <property type="entry name" value="TMP-TENI"/>
    <property type="match status" value="1"/>
</dbReference>
<dbReference type="InterPro" id="IPR047127">
    <property type="entry name" value="MutT-like"/>
</dbReference>
<dbReference type="AlphaFoldDB" id="A0A5C7SBQ9"/>
<dbReference type="PANTHER" id="PTHR47707:SF1">
    <property type="entry name" value="NUDIX HYDROLASE FAMILY PROTEIN"/>
    <property type="match status" value="1"/>
</dbReference>
<evidence type="ECO:0000256" key="16">
    <source>
        <dbReference type="ARBA" id="ARBA00042798"/>
    </source>
</evidence>
<keyword evidence="4" id="KW-0235">DNA replication</keyword>
<comment type="caution">
    <text evidence="18">The sequence shown here is derived from an EMBL/GenBank/DDBJ whole genome shotgun (WGS) entry which is preliminary data.</text>
</comment>